<evidence type="ECO:0000313" key="2">
    <source>
        <dbReference type="Proteomes" id="UP000308600"/>
    </source>
</evidence>
<sequence length="175" mass="19850">MLKKKYHNDWVLAVVGHAKADDYIRAISWWMCQAVKRVDMPFTLSRRTPTKCTAQKVIPAPRQQPAARIVKAVSSRLYSTRQRNRWFEMRRTANHASKDPNTFRVVLAPRPPFVHQANIWSSPRSKAPSLSSSLLGASGSRGCSKTRKGKKEADRRNLGGTYPSSSGLIRDMWLD</sequence>
<reference evidence="1 2" key="1">
    <citation type="journal article" date="2019" name="Nat. Ecol. Evol.">
        <title>Megaphylogeny resolves global patterns of mushroom evolution.</title>
        <authorList>
            <person name="Varga T."/>
            <person name="Krizsan K."/>
            <person name="Foldi C."/>
            <person name="Dima B."/>
            <person name="Sanchez-Garcia M."/>
            <person name="Sanchez-Ramirez S."/>
            <person name="Szollosi G.J."/>
            <person name="Szarkandi J.G."/>
            <person name="Papp V."/>
            <person name="Albert L."/>
            <person name="Andreopoulos W."/>
            <person name="Angelini C."/>
            <person name="Antonin V."/>
            <person name="Barry K.W."/>
            <person name="Bougher N.L."/>
            <person name="Buchanan P."/>
            <person name="Buyck B."/>
            <person name="Bense V."/>
            <person name="Catcheside P."/>
            <person name="Chovatia M."/>
            <person name="Cooper J."/>
            <person name="Damon W."/>
            <person name="Desjardin D."/>
            <person name="Finy P."/>
            <person name="Geml J."/>
            <person name="Haridas S."/>
            <person name="Hughes K."/>
            <person name="Justo A."/>
            <person name="Karasinski D."/>
            <person name="Kautmanova I."/>
            <person name="Kiss B."/>
            <person name="Kocsube S."/>
            <person name="Kotiranta H."/>
            <person name="LaButti K.M."/>
            <person name="Lechner B.E."/>
            <person name="Liimatainen K."/>
            <person name="Lipzen A."/>
            <person name="Lukacs Z."/>
            <person name="Mihaltcheva S."/>
            <person name="Morgado L.N."/>
            <person name="Niskanen T."/>
            <person name="Noordeloos M.E."/>
            <person name="Ohm R.A."/>
            <person name="Ortiz-Santana B."/>
            <person name="Ovrebo C."/>
            <person name="Racz N."/>
            <person name="Riley R."/>
            <person name="Savchenko A."/>
            <person name="Shiryaev A."/>
            <person name="Soop K."/>
            <person name="Spirin V."/>
            <person name="Szebenyi C."/>
            <person name="Tomsovsky M."/>
            <person name="Tulloss R.E."/>
            <person name="Uehling J."/>
            <person name="Grigoriev I.V."/>
            <person name="Vagvolgyi C."/>
            <person name="Papp T."/>
            <person name="Martin F.M."/>
            <person name="Miettinen O."/>
            <person name="Hibbett D.S."/>
            <person name="Nagy L.G."/>
        </authorList>
    </citation>
    <scope>NUCLEOTIDE SEQUENCE [LARGE SCALE GENOMIC DNA]</scope>
    <source>
        <strain evidence="1 2">NL-1719</strain>
    </source>
</reference>
<gene>
    <name evidence="1" type="ORF">BDN72DRAFT_684751</name>
</gene>
<protein>
    <submittedName>
        <fullName evidence="1">Uncharacterized protein</fullName>
    </submittedName>
</protein>
<keyword evidence="2" id="KW-1185">Reference proteome</keyword>
<name>A0ACD3AR48_9AGAR</name>
<evidence type="ECO:0000313" key="1">
    <source>
        <dbReference type="EMBL" id="TFK68290.1"/>
    </source>
</evidence>
<accession>A0ACD3AR48</accession>
<proteinExistence type="predicted"/>
<dbReference type="EMBL" id="ML208355">
    <property type="protein sequence ID" value="TFK68290.1"/>
    <property type="molecule type" value="Genomic_DNA"/>
</dbReference>
<dbReference type="Proteomes" id="UP000308600">
    <property type="component" value="Unassembled WGS sequence"/>
</dbReference>
<organism evidence="1 2">
    <name type="scientific">Pluteus cervinus</name>
    <dbReference type="NCBI Taxonomy" id="181527"/>
    <lineage>
        <taxon>Eukaryota</taxon>
        <taxon>Fungi</taxon>
        <taxon>Dikarya</taxon>
        <taxon>Basidiomycota</taxon>
        <taxon>Agaricomycotina</taxon>
        <taxon>Agaricomycetes</taxon>
        <taxon>Agaricomycetidae</taxon>
        <taxon>Agaricales</taxon>
        <taxon>Pluteineae</taxon>
        <taxon>Pluteaceae</taxon>
        <taxon>Pluteus</taxon>
    </lineage>
</organism>